<evidence type="ECO:0000256" key="3">
    <source>
        <dbReference type="ARBA" id="ARBA00022845"/>
    </source>
</evidence>
<evidence type="ECO:0000313" key="7">
    <source>
        <dbReference type="Proteomes" id="UP001608902"/>
    </source>
</evidence>
<feature type="domain" description="MIF4G" evidence="5">
    <location>
        <begin position="149"/>
        <end position="351"/>
    </location>
</feature>
<protein>
    <recommendedName>
        <fullName evidence="5">MIF4G domain-containing protein</fullName>
    </recommendedName>
</protein>
<keyword evidence="2" id="KW-0963">Cytoplasm</keyword>
<feature type="compositionally biased region" description="Basic and acidic residues" evidence="4">
    <location>
        <begin position="48"/>
        <end position="58"/>
    </location>
</feature>
<dbReference type="EMBL" id="JBGFUD010000366">
    <property type="protein sequence ID" value="MFH4974379.1"/>
    <property type="molecule type" value="Genomic_DNA"/>
</dbReference>
<dbReference type="PANTHER" id="PTHR23254">
    <property type="entry name" value="EIF4G DOMAIN PROTEIN"/>
    <property type="match status" value="1"/>
</dbReference>
<sequence length="368" mass="41395">MDSTVACDRRPKRPSNRPAMQIYRPPGLRLGEDTATTKPSKTAGGKQLKKESSKRNIEENNNEPSECVSSCTLNGCTRKSSDESDGVMSRADSRLSNDSSNSSKRSVSRNSPAVSPKITSNGKTKGDREKNAIPHRPSQKDLKRKTLSKKDIDDLATNLRGLQIQQENSLVEQFVAGNFENNELADSVGQMLVHYVIEENRQSGRTVARIAAILLNSESARAFYQGTLIALSHYFECRDRLRTDHFRVWIAFLTFISDIYSSIGCIYEGELVDLVFRVFDYMLKAPVLDTLKIEELESLIGCLLNVGYDLERQCPDQLTALKDIIRDAFVDVQEPWARKMILLLMELGASGWKLPPEANEYYFQHTSS</sequence>
<comment type="caution">
    <text evidence="6">The sequence shown here is derived from an EMBL/GenBank/DDBJ whole genome shotgun (WGS) entry which is preliminary data.</text>
</comment>
<dbReference type="GO" id="GO:0005737">
    <property type="term" value="C:cytoplasm"/>
    <property type="evidence" value="ECO:0007669"/>
    <property type="project" value="UniProtKB-SubCell"/>
</dbReference>
<dbReference type="AlphaFoldDB" id="A0ABD6E881"/>
<name>A0ABD6E881_9BILA</name>
<feature type="region of interest" description="Disordered" evidence="4">
    <location>
        <begin position="1"/>
        <end position="147"/>
    </location>
</feature>
<comment type="subcellular location">
    <subcellularLocation>
        <location evidence="1">Cytoplasm</location>
    </subcellularLocation>
</comment>
<gene>
    <name evidence="6" type="ORF">AB6A40_001088</name>
</gene>
<dbReference type="InterPro" id="IPR051367">
    <property type="entry name" value="mRNA_TranslReg/HistoneTransl"/>
</dbReference>
<dbReference type="SMART" id="SM00543">
    <property type="entry name" value="MIF4G"/>
    <property type="match status" value="1"/>
</dbReference>
<evidence type="ECO:0000313" key="6">
    <source>
        <dbReference type="EMBL" id="MFH4974379.1"/>
    </source>
</evidence>
<dbReference type="GO" id="GO:0006417">
    <property type="term" value="P:regulation of translation"/>
    <property type="evidence" value="ECO:0007669"/>
    <property type="project" value="UniProtKB-KW"/>
</dbReference>
<feature type="compositionally biased region" description="Low complexity" evidence="4">
    <location>
        <begin position="94"/>
        <end position="111"/>
    </location>
</feature>
<keyword evidence="7" id="KW-1185">Reference proteome</keyword>
<dbReference type="PANTHER" id="PTHR23254:SF16">
    <property type="entry name" value="CBP80_20-DEPENDENT TRANSLATION INITIATION FACTOR"/>
    <property type="match status" value="1"/>
</dbReference>
<reference evidence="6 7" key="1">
    <citation type="submission" date="2024-08" db="EMBL/GenBank/DDBJ databases">
        <title>Gnathostoma spinigerum genome.</title>
        <authorList>
            <person name="Gonzalez-Bertolin B."/>
            <person name="Monzon S."/>
            <person name="Zaballos A."/>
            <person name="Jimenez P."/>
            <person name="Dekumyoy P."/>
            <person name="Varona S."/>
            <person name="Cuesta I."/>
            <person name="Sumanam S."/>
            <person name="Adisakwattana P."/>
            <person name="Gasser R.B."/>
            <person name="Hernandez-Gonzalez A."/>
            <person name="Young N.D."/>
            <person name="Perteguer M.J."/>
        </authorList>
    </citation>
    <scope>NUCLEOTIDE SEQUENCE [LARGE SCALE GENOMIC DNA]</scope>
    <source>
        <strain evidence="6">AL3</strain>
        <tissue evidence="6">Liver</tissue>
    </source>
</reference>
<feature type="compositionally biased region" description="Polar residues" evidence="4">
    <location>
        <begin position="62"/>
        <end position="78"/>
    </location>
</feature>
<evidence type="ECO:0000259" key="5">
    <source>
        <dbReference type="SMART" id="SM00543"/>
    </source>
</evidence>
<organism evidence="6 7">
    <name type="scientific">Gnathostoma spinigerum</name>
    <dbReference type="NCBI Taxonomy" id="75299"/>
    <lineage>
        <taxon>Eukaryota</taxon>
        <taxon>Metazoa</taxon>
        <taxon>Ecdysozoa</taxon>
        <taxon>Nematoda</taxon>
        <taxon>Chromadorea</taxon>
        <taxon>Rhabditida</taxon>
        <taxon>Spirurina</taxon>
        <taxon>Gnathostomatomorpha</taxon>
        <taxon>Gnathostomatoidea</taxon>
        <taxon>Gnathostomatidae</taxon>
        <taxon>Gnathostoma</taxon>
    </lineage>
</organism>
<evidence type="ECO:0000256" key="2">
    <source>
        <dbReference type="ARBA" id="ARBA00022490"/>
    </source>
</evidence>
<accession>A0ABD6E881</accession>
<evidence type="ECO:0000256" key="1">
    <source>
        <dbReference type="ARBA" id="ARBA00004496"/>
    </source>
</evidence>
<proteinExistence type="predicted"/>
<dbReference type="InterPro" id="IPR003890">
    <property type="entry name" value="MIF4G-like_typ-3"/>
</dbReference>
<dbReference type="Gene3D" id="1.25.40.180">
    <property type="match status" value="1"/>
</dbReference>
<keyword evidence="3" id="KW-0810">Translation regulation</keyword>
<dbReference type="Proteomes" id="UP001608902">
    <property type="component" value="Unassembled WGS sequence"/>
</dbReference>
<evidence type="ECO:0000256" key="4">
    <source>
        <dbReference type="SAM" id="MobiDB-lite"/>
    </source>
</evidence>